<dbReference type="PANTHER" id="PTHR31885:SF6">
    <property type="entry name" value="GH04784P"/>
    <property type="match status" value="1"/>
</dbReference>
<dbReference type="GO" id="GO:0016787">
    <property type="term" value="F:hydrolase activity"/>
    <property type="evidence" value="ECO:0007669"/>
    <property type="project" value="TreeGrafter"/>
</dbReference>
<dbReference type="Proteomes" id="UP000244090">
    <property type="component" value="Unassembled WGS sequence"/>
</dbReference>
<keyword evidence="3 6" id="KW-0812">Transmembrane</keyword>
<reference evidence="7 8" key="1">
    <citation type="submission" date="2018-04" db="EMBL/GenBank/DDBJ databases">
        <title>Genomic Encyclopedia of Archaeal and Bacterial Type Strains, Phase II (KMG-II): from individual species to whole genera.</title>
        <authorList>
            <person name="Goeker M."/>
        </authorList>
    </citation>
    <scope>NUCLEOTIDE SEQUENCE [LARGE SCALE GENOMIC DNA]</scope>
    <source>
        <strain evidence="7 8">DSM 25731</strain>
    </source>
</reference>
<evidence type="ECO:0000313" key="7">
    <source>
        <dbReference type="EMBL" id="PTX62050.1"/>
    </source>
</evidence>
<evidence type="ECO:0000256" key="5">
    <source>
        <dbReference type="ARBA" id="ARBA00023136"/>
    </source>
</evidence>
<dbReference type="AlphaFoldDB" id="A0A2T6C157"/>
<evidence type="ECO:0000313" key="8">
    <source>
        <dbReference type="Proteomes" id="UP000244090"/>
    </source>
</evidence>
<feature type="transmembrane region" description="Helical" evidence="6">
    <location>
        <begin position="199"/>
        <end position="217"/>
    </location>
</feature>
<keyword evidence="5 6" id="KW-0472">Membrane</keyword>
<keyword evidence="8" id="KW-1185">Reference proteome</keyword>
<feature type="transmembrane region" description="Helical" evidence="6">
    <location>
        <begin position="83"/>
        <end position="103"/>
    </location>
</feature>
<dbReference type="RefSeq" id="WP_108114278.1">
    <property type="nucleotide sequence ID" value="NZ_QBKT01000003.1"/>
</dbReference>
<accession>A0A2T6C157</accession>
<organism evidence="7 8">
    <name type="scientific">Kordia periserrulae</name>
    <dbReference type="NCBI Taxonomy" id="701523"/>
    <lineage>
        <taxon>Bacteria</taxon>
        <taxon>Pseudomonadati</taxon>
        <taxon>Bacteroidota</taxon>
        <taxon>Flavobacteriia</taxon>
        <taxon>Flavobacteriales</taxon>
        <taxon>Flavobacteriaceae</taxon>
        <taxon>Kordia</taxon>
    </lineage>
</organism>
<feature type="transmembrane region" description="Helical" evidence="6">
    <location>
        <begin position="5"/>
        <end position="23"/>
    </location>
</feature>
<comment type="subcellular location">
    <subcellularLocation>
        <location evidence="1">Membrane</location>
        <topology evidence="1">Multi-pass membrane protein</topology>
    </subcellularLocation>
</comment>
<evidence type="ECO:0000256" key="4">
    <source>
        <dbReference type="ARBA" id="ARBA00022989"/>
    </source>
</evidence>
<dbReference type="PANTHER" id="PTHR31885">
    <property type="entry name" value="GH04784P"/>
    <property type="match status" value="1"/>
</dbReference>
<feature type="transmembrane region" description="Helical" evidence="6">
    <location>
        <begin position="54"/>
        <end position="77"/>
    </location>
</feature>
<feature type="transmembrane region" description="Helical" evidence="6">
    <location>
        <begin position="112"/>
        <end position="132"/>
    </location>
</feature>
<comment type="similarity">
    <text evidence="2">Belongs to the TMEM86 family.</text>
</comment>
<comment type="caution">
    <text evidence="7">The sequence shown here is derived from an EMBL/GenBank/DDBJ whole genome shotgun (WGS) entry which is preliminary data.</text>
</comment>
<feature type="transmembrane region" description="Helical" evidence="6">
    <location>
        <begin position="29"/>
        <end position="47"/>
    </location>
</feature>
<evidence type="ECO:0000256" key="2">
    <source>
        <dbReference type="ARBA" id="ARBA00007375"/>
    </source>
</evidence>
<sequence>MKTIVFTIIFIIIVTLELIFGSFESYTTWHYFTKPAIVISLMLFFILNADHLHLTIKITTILALLFSLFGDCLLMFVSNDEGFFMAGLVSFLIAHIMYILVFLRDCNGKKAAALPLIVLLLVYATGLFWYIKDGLGDLLIPVLVYMTVILTMAITAYLRKGMVLPQGFTFVFIGAVFFMLSDSLLAINKFYEALPYSNLSIMATYAAAQFLIVSGIIKSYQK</sequence>
<evidence type="ECO:0000256" key="6">
    <source>
        <dbReference type="SAM" id="Phobius"/>
    </source>
</evidence>
<evidence type="ECO:0000256" key="3">
    <source>
        <dbReference type="ARBA" id="ARBA00022692"/>
    </source>
</evidence>
<dbReference type="EMBL" id="QBKT01000003">
    <property type="protein sequence ID" value="PTX62050.1"/>
    <property type="molecule type" value="Genomic_DNA"/>
</dbReference>
<keyword evidence="4 6" id="KW-1133">Transmembrane helix</keyword>
<gene>
    <name evidence="7" type="ORF">C8N46_103148</name>
</gene>
<feature type="transmembrane region" description="Helical" evidence="6">
    <location>
        <begin position="138"/>
        <end position="158"/>
    </location>
</feature>
<protein>
    <submittedName>
        <fullName evidence="7">Putative membrane protein YhhN</fullName>
    </submittedName>
</protein>
<proteinExistence type="inferred from homology"/>
<dbReference type="GO" id="GO:0016020">
    <property type="term" value="C:membrane"/>
    <property type="evidence" value="ECO:0007669"/>
    <property type="project" value="UniProtKB-SubCell"/>
</dbReference>
<dbReference type="Pfam" id="PF07947">
    <property type="entry name" value="YhhN"/>
    <property type="match status" value="1"/>
</dbReference>
<evidence type="ECO:0000256" key="1">
    <source>
        <dbReference type="ARBA" id="ARBA00004141"/>
    </source>
</evidence>
<dbReference type="InterPro" id="IPR012506">
    <property type="entry name" value="TMEM86B-like"/>
</dbReference>
<name>A0A2T6C157_9FLAO</name>
<dbReference type="OrthoDB" id="5651790at2"/>